<feature type="compositionally biased region" description="Basic and acidic residues" evidence="4">
    <location>
        <begin position="646"/>
        <end position="660"/>
    </location>
</feature>
<dbReference type="InterPro" id="IPR008978">
    <property type="entry name" value="HSP20-like_chaperone"/>
</dbReference>
<evidence type="ECO:0000259" key="6">
    <source>
        <dbReference type="PROSITE" id="PS01031"/>
    </source>
</evidence>
<proteinExistence type="inferred from homology"/>
<keyword evidence="8" id="KW-1185">Reference proteome</keyword>
<dbReference type="InterPro" id="IPR005097">
    <property type="entry name" value="Sacchrp_dh_NADP-bd"/>
</dbReference>
<dbReference type="PANTHER" id="PTHR12286">
    <property type="entry name" value="SACCHAROPINE DEHYDROGENASE-LIKE OXIDOREDUCTASE"/>
    <property type="match status" value="1"/>
</dbReference>
<evidence type="ECO:0000313" key="8">
    <source>
        <dbReference type="Proteomes" id="UP000009131"/>
    </source>
</evidence>
<dbReference type="Gene3D" id="3.40.50.720">
    <property type="entry name" value="NAD(P)-binding Rossmann-like Domain"/>
    <property type="match status" value="1"/>
</dbReference>
<dbReference type="Pfam" id="PF03435">
    <property type="entry name" value="Sacchrp_dh_NADP"/>
    <property type="match status" value="1"/>
</dbReference>
<dbReference type="InterPro" id="IPR036291">
    <property type="entry name" value="NAD(P)-bd_dom_sf"/>
</dbReference>
<keyword evidence="5" id="KW-0812">Transmembrane</keyword>
<organism evidence="7 8">
    <name type="scientific">Mixia osmundae (strain CBS 9802 / IAM 14324 / JCM 22182 / KY 12970)</name>
    <dbReference type="NCBI Taxonomy" id="764103"/>
    <lineage>
        <taxon>Eukaryota</taxon>
        <taxon>Fungi</taxon>
        <taxon>Dikarya</taxon>
        <taxon>Basidiomycota</taxon>
        <taxon>Pucciniomycotina</taxon>
        <taxon>Mixiomycetes</taxon>
        <taxon>Mixiales</taxon>
        <taxon>Mixiaceae</taxon>
        <taxon>Mixia</taxon>
    </lineage>
</organism>
<dbReference type="RefSeq" id="XP_014566602.1">
    <property type="nucleotide sequence ID" value="XM_014711116.1"/>
</dbReference>
<dbReference type="GO" id="GO:0005886">
    <property type="term" value="C:plasma membrane"/>
    <property type="evidence" value="ECO:0007669"/>
    <property type="project" value="TreeGrafter"/>
</dbReference>
<feature type="compositionally biased region" description="Polar residues" evidence="4">
    <location>
        <begin position="621"/>
        <end position="635"/>
    </location>
</feature>
<dbReference type="InterPro" id="IPR051276">
    <property type="entry name" value="Saccharopine_DH-like_oxidrdct"/>
</dbReference>
<feature type="region of interest" description="Disordered" evidence="4">
    <location>
        <begin position="616"/>
        <end position="660"/>
    </location>
</feature>
<dbReference type="Gene3D" id="2.60.40.790">
    <property type="match status" value="1"/>
</dbReference>
<reference evidence="7 8" key="1">
    <citation type="journal article" date="2011" name="J. Gen. Appl. Microbiol.">
        <title>Draft genome sequencing of the enigmatic basidiomycete Mixia osmundae.</title>
        <authorList>
            <person name="Nishida H."/>
            <person name="Nagatsuka Y."/>
            <person name="Sugiyama J."/>
        </authorList>
    </citation>
    <scope>NUCLEOTIDE SEQUENCE [LARGE SCALE GENOMIC DNA]</scope>
    <source>
        <strain evidence="8">CBS 9802 / IAM 14324 / JCM 22182 / KY 12970</strain>
    </source>
</reference>
<protein>
    <recommendedName>
        <fullName evidence="6">SHSP domain-containing protein</fullName>
    </recommendedName>
</protein>
<dbReference type="SUPFAM" id="SSF49764">
    <property type="entry name" value="HSP20-like chaperones"/>
    <property type="match status" value="1"/>
</dbReference>
<dbReference type="eggNOG" id="KOG2733">
    <property type="taxonomic scope" value="Eukaryota"/>
</dbReference>
<feature type="transmembrane region" description="Helical" evidence="5">
    <location>
        <begin position="278"/>
        <end position="300"/>
    </location>
</feature>
<dbReference type="GO" id="GO:0009247">
    <property type="term" value="P:glycolipid biosynthetic process"/>
    <property type="evidence" value="ECO:0007669"/>
    <property type="project" value="TreeGrafter"/>
</dbReference>
<name>G7DSC3_MIXOS</name>
<gene>
    <name evidence="7" type="primary">Mo00124</name>
    <name evidence="7" type="ORF">E5Q_00124</name>
</gene>
<dbReference type="PROSITE" id="PS01031">
    <property type="entry name" value="SHSP"/>
    <property type="match status" value="1"/>
</dbReference>
<comment type="similarity">
    <text evidence="1">Belongs to the saccharopine dehydrogenase family.</text>
</comment>
<evidence type="ECO:0000256" key="5">
    <source>
        <dbReference type="SAM" id="Phobius"/>
    </source>
</evidence>
<dbReference type="PANTHER" id="PTHR12286:SF5">
    <property type="entry name" value="SACCHAROPINE DEHYDROGENASE-LIKE OXIDOREDUCTASE"/>
    <property type="match status" value="1"/>
</dbReference>
<dbReference type="STRING" id="764103.G7DSC3"/>
<keyword evidence="5" id="KW-0472">Membrane</keyword>
<dbReference type="SUPFAM" id="SSF51735">
    <property type="entry name" value="NAD(P)-binding Rossmann-fold domains"/>
    <property type="match status" value="1"/>
</dbReference>
<evidence type="ECO:0000256" key="4">
    <source>
        <dbReference type="SAM" id="MobiDB-lite"/>
    </source>
</evidence>
<accession>G7DSC3</accession>
<comment type="caution">
    <text evidence="7">The sequence shown here is derived from an EMBL/GenBank/DDBJ whole genome shotgun (WGS) entry which is preliminary data.</text>
</comment>
<dbReference type="AlphaFoldDB" id="G7DSC3"/>
<dbReference type="InParanoid" id="G7DSC3"/>
<dbReference type="CDD" id="cd06464">
    <property type="entry name" value="ACD_sHsps-like"/>
    <property type="match status" value="1"/>
</dbReference>
<comment type="similarity">
    <text evidence="2 3">Belongs to the small heat shock protein (HSP20) family.</text>
</comment>
<evidence type="ECO:0000256" key="1">
    <source>
        <dbReference type="ARBA" id="ARBA00038048"/>
    </source>
</evidence>
<dbReference type="Pfam" id="PF00011">
    <property type="entry name" value="HSP20"/>
    <property type="match status" value="1"/>
</dbReference>
<dbReference type="Proteomes" id="UP000009131">
    <property type="component" value="Unassembled WGS sequence"/>
</dbReference>
<dbReference type="HOGENOM" id="CLU_415651_0_0_1"/>
<evidence type="ECO:0000256" key="2">
    <source>
        <dbReference type="PROSITE-ProRule" id="PRU00285"/>
    </source>
</evidence>
<dbReference type="OrthoDB" id="10268090at2759"/>
<dbReference type="GO" id="GO:0005739">
    <property type="term" value="C:mitochondrion"/>
    <property type="evidence" value="ECO:0007669"/>
    <property type="project" value="TreeGrafter"/>
</dbReference>
<dbReference type="GO" id="GO:0005811">
    <property type="term" value="C:lipid droplet"/>
    <property type="evidence" value="ECO:0007669"/>
    <property type="project" value="TreeGrafter"/>
</dbReference>
<reference evidence="7 8" key="2">
    <citation type="journal article" date="2012" name="Open Biol.">
        <title>Characteristics of nucleosomes and linker DNA regions on the genome of the basidiomycete Mixia osmundae revealed by mono- and dinucleosome mapping.</title>
        <authorList>
            <person name="Nishida H."/>
            <person name="Kondo S."/>
            <person name="Matsumoto T."/>
            <person name="Suzuki Y."/>
            <person name="Yoshikawa H."/>
            <person name="Taylor T.D."/>
            <person name="Sugiyama J."/>
        </authorList>
    </citation>
    <scope>NUCLEOTIDE SEQUENCE [LARGE SCALE GENOMIC DNA]</scope>
    <source>
        <strain evidence="8">CBS 9802 / IAM 14324 / JCM 22182 / KY 12970</strain>
    </source>
</reference>
<evidence type="ECO:0000313" key="7">
    <source>
        <dbReference type="EMBL" id="GAA93483.1"/>
    </source>
</evidence>
<feature type="domain" description="SHSP" evidence="6">
    <location>
        <begin position="501"/>
        <end position="616"/>
    </location>
</feature>
<sequence length="660" mass="72006">MSSPQLKRKIDICIYGATGYTGKLTAKYLAEHADGAKIALGGRSKAKLESVAQESGLKDAKIYIADSDDEAALLKMVKDVKVVITLVGPYARYGNKLIKVCAEAGTHYLDLTAEATWVAQKIQQHHKSSMVNRAIIVHSCGFDSVPSDLGTLLAVQLLKRIRGPATSAGRVRTGFKVKGSISGGTFATAMDLLASPRELYRGLAGNAYALSPKMGKQKLRGPKVVTRESGQFGSFWFMGPYNTALVRRTWGILEATRATNVDAFSYGRDMTYDEYMTWWDPVSATLFSLFFMLFSLIVMFPPFRLLAQKVGPQSGSGPSEKQNTDGWFKTHTFAHSADGKTVTEAVISGKGDPGYALTALMLSECALCIIHDYADLPSLAHEGGPLTPSTAFGNVLVDRLQKTGKFTFSAEEYTGKKKAGSSVLRITHYFLRAYISDKQAKSQEMVFFTAPVAAVDPFEDFIGSILNQVHAGVERECRRPDKRSTEAHFTPQVDLVQTEVSHCDARDSPLADESRIRQSTQTAYINLPGIPKEAVKLELRGDVVVVSGQLPRPAHYNSQSVKLSERPFGNFKKGIRVHRLTTASDIKASMANGVLKLEFPLVPRAAEPAPIAIEDVAMTDEASTTAEPQESAGKSTQEEEDDFVEVADKHARVEDSPEEA</sequence>
<evidence type="ECO:0000256" key="3">
    <source>
        <dbReference type="RuleBase" id="RU003616"/>
    </source>
</evidence>
<dbReference type="InterPro" id="IPR002068">
    <property type="entry name" value="A-crystallin/Hsp20_dom"/>
</dbReference>
<keyword evidence="5" id="KW-1133">Transmembrane helix</keyword>
<dbReference type="EMBL" id="BABT02000007">
    <property type="protein sequence ID" value="GAA93483.1"/>
    <property type="molecule type" value="Genomic_DNA"/>
</dbReference>